<dbReference type="EMBL" id="JAOPGA020000964">
    <property type="protein sequence ID" value="KAL0483481.1"/>
    <property type="molecule type" value="Genomic_DNA"/>
</dbReference>
<sequence>MTQHTESNRWMWIVFFVLGYIVGTGSVVENVYHVFCEMSVRQKLKAILVSTVTSIALSFSFAIILPLRRLARSELESSKYLIQNHEDHINIITSTQPFRLYNNA</sequence>
<gene>
    <name evidence="2" type="ORF">AKO1_014746</name>
</gene>
<keyword evidence="1" id="KW-0472">Membrane</keyword>
<name>A0AAW2Z2Y8_9EUKA</name>
<evidence type="ECO:0000313" key="2">
    <source>
        <dbReference type="EMBL" id="KAL0483481.1"/>
    </source>
</evidence>
<evidence type="ECO:0000313" key="3">
    <source>
        <dbReference type="Proteomes" id="UP001431209"/>
    </source>
</evidence>
<organism evidence="2 3">
    <name type="scientific">Acrasis kona</name>
    <dbReference type="NCBI Taxonomy" id="1008807"/>
    <lineage>
        <taxon>Eukaryota</taxon>
        <taxon>Discoba</taxon>
        <taxon>Heterolobosea</taxon>
        <taxon>Tetramitia</taxon>
        <taxon>Eutetramitia</taxon>
        <taxon>Acrasidae</taxon>
        <taxon>Acrasis</taxon>
    </lineage>
</organism>
<reference evidence="2 3" key="1">
    <citation type="submission" date="2024-03" db="EMBL/GenBank/DDBJ databases">
        <title>The Acrasis kona genome and developmental transcriptomes reveal deep origins of eukaryotic multicellular pathways.</title>
        <authorList>
            <person name="Sheikh S."/>
            <person name="Fu C.-J."/>
            <person name="Brown M.W."/>
            <person name="Baldauf S.L."/>
        </authorList>
    </citation>
    <scope>NUCLEOTIDE SEQUENCE [LARGE SCALE GENOMIC DNA]</scope>
    <source>
        <strain evidence="2 3">ATCC MYA-3509</strain>
    </source>
</reference>
<protein>
    <submittedName>
        <fullName evidence="2">Uncharacterized protein</fullName>
    </submittedName>
</protein>
<accession>A0AAW2Z2Y8</accession>
<keyword evidence="1" id="KW-0812">Transmembrane</keyword>
<keyword evidence="3" id="KW-1185">Reference proteome</keyword>
<keyword evidence="1" id="KW-1133">Transmembrane helix</keyword>
<evidence type="ECO:0000256" key="1">
    <source>
        <dbReference type="SAM" id="Phobius"/>
    </source>
</evidence>
<feature type="transmembrane region" description="Helical" evidence="1">
    <location>
        <begin position="12"/>
        <end position="35"/>
    </location>
</feature>
<comment type="caution">
    <text evidence="2">The sequence shown here is derived from an EMBL/GenBank/DDBJ whole genome shotgun (WGS) entry which is preliminary data.</text>
</comment>
<dbReference type="Proteomes" id="UP001431209">
    <property type="component" value="Unassembled WGS sequence"/>
</dbReference>
<feature type="transmembrane region" description="Helical" evidence="1">
    <location>
        <begin position="47"/>
        <end position="67"/>
    </location>
</feature>
<proteinExistence type="predicted"/>
<dbReference type="AlphaFoldDB" id="A0AAW2Z2Y8"/>